<comment type="subcellular location">
    <subcellularLocation>
        <location evidence="1">Membrane</location>
        <topology evidence="1">Multi-pass membrane protein</topology>
    </subcellularLocation>
</comment>
<evidence type="ECO:0000259" key="10">
    <source>
        <dbReference type="Pfam" id="PF13967"/>
    </source>
</evidence>
<protein>
    <recommendedName>
        <fullName evidence="14">ERD4-related membrane protein</fullName>
    </recommendedName>
</protein>
<keyword evidence="13" id="KW-1185">Reference proteome</keyword>
<dbReference type="Pfam" id="PF02714">
    <property type="entry name" value="RSN1_7TM"/>
    <property type="match status" value="1"/>
</dbReference>
<dbReference type="Pfam" id="PF14703">
    <property type="entry name" value="PHM7_cyt"/>
    <property type="match status" value="1"/>
</dbReference>
<dbReference type="InterPro" id="IPR032880">
    <property type="entry name" value="CSC1/OSCA1-like_N"/>
</dbReference>
<evidence type="ECO:0000256" key="7">
    <source>
        <dbReference type="SAM" id="MobiDB-lite"/>
    </source>
</evidence>
<feature type="transmembrane region" description="Helical" evidence="8">
    <location>
        <begin position="861"/>
        <end position="889"/>
    </location>
</feature>
<reference evidence="12 13" key="1">
    <citation type="journal article" date="2023" name="Commun. Biol.">
        <title>Reorganization of the ancestral sex-determining regions during the evolution of trioecy in Pleodorina starrii.</title>
        <authorList>
            <person name="Takahashi K."/>
            <person name="Suzuki S."/>
            <person name="Kawai-Toyooka H."/>
            <person name="Yamamoto K."/>
            <person name="Hamaji T."/>
            <person name="Ootsuki R."/>
            <person name="Yamaguchi H."/>
            <person name="Kawachi M."/>
            <person name="Higashiyama T."/>
            <person name="Nozaki H."/>
        </authorList>
    </citation>
    <scope>NUCLEOTIDE SEQUENCE [LARGE SCALE GENOMIC DNA]</scope>
    <source>
        <strain evidence="12 13">NIES-4479</strain>
    </source>
</reference>
<comment type="caution">
    <text evidence="12">The sequence shown here is derived from an EMBL/GenBank/DDBJ whole genome shotgun (WGS) entry which is preliminary data.</text>
</comment>
<feature type="compositionally biased region" description="Low complexity" evidence="7">
    <location>
        <begin position="293"/>
        <end position="314"/>
    </location>
</feature>
<feature type="region of interest" description="Disordered" evidence="7">
    <location>
        <begin position="996"/>
        <end position="1030"/>
    </location>
</feature>
<dbReference type="InterPro" id="IPR027815">
    <property type="entry name" value="CSC1/OSCA1-like_cyt"/>
</dbReference>
<evidence type="ECO:0000259" key="11">
    <source>
        <dbReference type="Pfam" id="PF14703"/>
    </source>
</evidence>
<evidence type="ECO:0000313" key="13">
    <source>
        <dbReference type="Proteomes" id="UP001165080"/>
    </source>
</evidence>
<dbReference type="InterPro" id="IPR045122">
    <property type="entry name" value="Csc1-like"/>
</dbReference>
<organism evidence="12 13">
    <name type="scientific">Pleodorina starrii</name>
    <dbReference type="NCBI Taxonomy" id="330485"/>
    <lineage>
        <taxon>Eukaryota</taxon>
        <taxon>Viridiplantae</taxon>
        <taxon>Chlorophyta</taxon>
        <taxon>core chlorophytes</taxon>
        <taxon>Chlorophyceae</taxon>
        <taxon>CS clade</taxon>
        <taxon>Chlamydomonadales</taxon>
        <taxon>Volvocaceae</taxon>
        <taxon>Pleodorina</taxon>
    </lineage>
</organism>
<feature type="transmembrane region" description="Helical" evidence="8">
    <location>
        <begin position="88"/>
        <end position="108"/>
    </location>
</feature>
<evidence type="ECO:0000259" key="9">
    <source>
        <dbReference type="Pfam" id="PF02714"/>
    </source>
</evidence>
<keyword evidence="5 8" id="KW-1133">Transmembrane helix</keyword>
<evidence type="ECO:0000256" key="5">
    <source>
        <dbReference type="ARBA" id="ARBA00022989"/>
    </source>
</evidence>
<feature type="transmembrane region" description="Helical" evidence="8">
    <location>
        <begin position="918"/>
        <end position="939"/>
    </location>
</feature>
<evidence type="ECO:0008006" key="14">
    <source>
        <dbReference type="Google" id="ProtNLM"/>
    </source>
</evidence>
<proteinExistence type="inferred from homology"/>
<evidence type="ECO:0000256" key="6">
    <source>
        <dbReference type="ARBA" id="ARBA00023136"/>
    </source>
</evidence>
<feature type="compositionally biased region" description="Basic and acidic residues" evidence="7">
    <location>
        <begin position="346"/>
        <end position="356"/>
    </location>
</feature>
<feature type="transmembrane region" description="Helical" evidence="8">
    <location>
        <begin position="946"/>
        <end position="966"/>
    </location>
</feature>
<evidence type="ECO:0000256" key="4">
    <source>
        <dbReference type="ARBA" id="ARBA00022692"/>
    </source>
</evidence>
<keyword evidence="3" id="KW-0813">Transport</keyword>
<evidence type="ECO:0000256" key="2">
    <source>
        <dbReference type="ARBA" id="ARBA00007779"/>
    </source>
</evidence>
<feature type="domain" description="CSC1/OSCA1-like 7TM region" evidence="9">
    <location>
        <begin position="670"/>
        <end position="937"/>
    </location>
</feature>
<dbReference type="PANTHER" id="PTHR13018:SF5">
    <property type="entry name" value="RE44586P"/>
    <property type="match status" value="1"/>
</dbReference>
<dbReference type="Proteomes" id="UP001165080">
    <property type="component" value="Unassembled WGS sequence"/>
</dbReference>
<keyword evidence="6 8" id="KW-0472">Membrane</keyword>
<feature type="domain" description="CSC1/OSCA1-like N-terminal transmembrane" evidence="10">
    <location>
        <begin position="8"/>
        <end position="180"/>
    </location>
</feature>
<dbReference type="Pfam" id="PF13967">
    <property type="entry name" value="RSN1_TM"/>
    <property type="match status" value="1"/>
</dbReference>
<evidence type="ECO:0000313" key="12">
    <source>
        <dbReference type="EMBL" id="GLC49740.1"/>
    </source>
</evidence>
<gene>
    <name evidence="12" type="primary">PLEST004776</name>
    <name evidence="12" type="ORF">PLESTB_000281900</name>
</gene>
<name>A0A9W6EYZ1_9CHLO</name>
<evidence type="ECO:0000256" key="3">
    <source>
        <dbReference type="ARBA" id="ARBA00022448"/>
    </source>
</evidence>
<feature type="region of interest" description="Disordered" evidence="7">
    <location>
        <begin position="221"/>
        <end position="314"/>
    </location>
</feature>
<dbReference type="InterPro" id="IPR003864">
    <property type="entry name" value="CSC1/OSCA1-like_7TM"/>
</dbReference>
<evidence type="ECO:0000256" key="8">
    <source>
        <dbReference type="SAM" id="Phobius"/>
    </source>
</evidence>
<sequence>MAANSASVLTNFLLNFYTFLGCFGAFSILRLRPWARRFFAARRYAKDIDLKPKRLPNGPLNWIYPVIFYPEADIIDEAGLDCAMYLRILRFGVYLFFPLTIFCAIVVLPPNMTSKGIDVILAQQDAENAAKNRTSGKNDLVFSNFDHYSLSNVEAASPKMWAHLFAVYCVVLYTLWLLWRFNRESVLLRLLFLGNSKRGGPSHTVLVTDIPGVSEAVSKALSEERAEERARQQGLKKAEREKQLVTQRSVDVQTDDSDCVELPGLPSALAKRQSQPQPQRQSPARKPKAVSISEPPVQQPASPASAPGARTGSSADVALSPFAAAGGSAAAAAASGGGKGGYESGTDERSSARKSDGGLARSASSGELKGAGGSGSLAAGASKGGSRLASILHIRSDSDSEADYRLVADDVDPKYAATGGKLELARIGLANEEILRELKVPVKEDLVQGMPEYLGVDTRPLPPNRRNNKRYEYDLKSTRLDPVDKARKLLRTGVTPQQLVAREFAMVYGPSIVAAVNMLQDTSALEPLANEYNDVVQALDDYLEMAKLRLKLRKELPQKQLNILCAKYQDMEYVKKFNTKWFVKVDAVEFWLERLKHLREKIKVEQARCKRKMAPSAFVTFNTRMAQAVGSNSLHSHDENAWRVQTAPAPFELKWQNIALTMPIKSGRLYILWAAFWAMTLFFMVPVTAIQAMIEIPKLAQIPVLGDIVTTPPIKQLLQAVIPGLVLKIFLALVPIVLRVMALLSGSIAESEIDFGVTKRFFLFQVVVVFFGTIVAGSFFNQLQEWVKNPGSVITTLGRSIPMTSTFFITYLLTNGLGVKSFAFIRLPNFILFWILSKFAGSPRARQRMWMYQYTDNGTTVVDHTIAMLLGLTFSCINPIVCPAALAYFCVNLLGETYNNVYVLRRRYESAGMIWKTVYNQIMICLYIMQLTMLGLLSIKKFKFSPVMFPLIIFTITSHLSTLQLYERPWSVTALHDAALMDMLEADQRRMGLMEAAREDRKKQRDKIKRAYDNAVRKAENDDEPPPPYDTRLDEIPPPGYPGAGKSELLLLESLEGDGFALNSEEKREIEMMYMNPAFKVDFGAVERLSKLAAQVQERLPRLNEWVAQYHRYRREVNKRRVMGDTEPITQPKMPEDLTIYDSDTGLQDSESEDDSEEADGSQGDGGAEMESPLVEPGAPLPVSQNAAARV</sequence>
<dbReference type="GO" id="GO:0005227">
    <property type="term" value="F:calcium-activated cation channel activity"/>
    <property type="evidence" value="ECO:0007669"/>
    <property type="project" value="InterPro"/>
</dbReference>
<feature type="compositionally biased region" description="Basic and acidic residues" evidence="7">
    <location>
        <begin position="221"/>
        <end position="243"/>
    </location>
</feature>
<feature type="compositionally biased region" description="Acidic residues" evidence="7">
    <location>
        <begin position="1150"/>
        <end position="1160"/>
    </location>
</feature>
<feature type="compositionally biased region" description="Low complexity" evidence="7">
    <location>
        <begin position="270"/>
        <end position="282"/>
    </location>
</feature>
<feature type="transmembrane region" description="Helical" evidence="8">
    <location>
        <begin position="160"/>
        <end position="179"/>
    </location>
</feature>
<dbReference type="OrthoDB" id="1689567at2759"/>
<dbReference type="EMBL" id="BRXU01000002">
    <property type="protein sequence ID" value="GLC49740.1"/>
    <property type="molecule type" value="Genomic_DNA"/>
</dbReference>
<feature type="transmembrane region" description="Helical" evidence="8">
    <location>
        <begin position="670"/>
        <end position="694"/>
    </location>
</feature>
<comment type="similarity">
    <text evidence="2">Belongs to the CSC1 (TC 1.A.17) family.</text>
</comment>
<accession>A0A9W6EYZ1</accession>
<feature type="region of interest" description="Disordered" evidence="7">
    <location>
        <begin position="1123"/>
        <end position="1191"/>
    </location>
</feature>
<feature type="transmembrane region" description="Helical" evidence="8">
    <location>
        <begin position="725"/>
        <end position="749"/>
    </location>
</feature>
<keyword evidence="4 8" id="KW-0812">Transmembrane</keyword>
<evidence type="ECO:0000256" key="1">
    <source>
        <dbReference type="ARBA" id="ARBA00004141"/>
    </source>
</evidence>
<feature type="transmembrane region" description="Helical" evidence="8">
    <location>
        <begin position="761"/>
        <end position="780"/>
    </location>
</feature>
<dbReference type="AlphaFoldDB" id="A0A9W6EYZ1"/>
<feature type="region of interest" description="Disordered" evidence="7">
    <location>
        <begin position="331"/>
        <end position="382"/>
    </location>
</feature>
<dbReference type="PANTHER" id="PTHR13018">
    <property type="entry name" value="PROBABLE MEMBRANE PROTEIN DUF221-RELATED"/>
    <property type="match status" value="1"/>
</dbReference>
<feature type="transmembrane region" description="Helical" evidence="8">
    <location>
        <begin position="821"/>
        <end position="840"/>
    </location>
</feature>
<feature type="compositionally biased region" description="Basic and acidic residues" evidence="7">
    <location>
        <begin position="996"/>
        <end position="1020"/>
    </location>
</feature>
<feature type="domain" description="CSC1/OSCA1-like cytosolic" evidence="11">
    <location>
        <begin position="500"/>
        <end position="657"/>
    </location>
</feature>
<feature type="transmembrane region" description="Helical" evidence="8">
    <location>
        <begin position="12"/>
        <end position="29"/>
    </location>
</feature>
<dbReference type="GO" id="GO:0005886">
    <property type="term" value="C:plasma membrane"/>
    <property type="evidence" value="ECO:0007669"/>
    <property type="project" value="TreeGrafter"/>
</dbReference>